<feature type="domain" description="Thiamine pyrophosphate enzyme N-terminal TPP-binding" evidence="9">
    <location>
        <begin position="15"/>
        <end position="131"/>
    </location>
</feature>
<evidence type="ECO:0000256" key="4">
    <source>
        <dbReference type="ARBA" id="ARBA00022723"/>
    </source>
</evidence>
<evidence type="ECO:0000259" key="9">
    <source>
        <dbReference type="Pfam" id="PF02776"/>
    </source>
</evidence>
<dbReference type="SUPFAM" id="SSF52518">
    <property type="entry name" value="Thiamin diphosphate-binding fold (THDP-binding)"/>
    <property type="match status" value="2"/>
</dbReference>
<dbReference type="InterPro" id="IPR012001">
    <property type="entry name" value="Thiamin_PyroP_enz_TPP-bd_dom"/>
</dbReference>
<evidence type="ECO:0000259" key="7">
    <source>
        <dbReference type="Pfam" id="PF00205"/>
    </source>
</evidence>
<comment type="similarity">
    <text evidence="3 6">Belongs to the TPP enzyme family.</text>
</comment>
<reference evidence="10 11" key="1">
    <citation type="submission" date="2021-09" db="EMBL/GenBank/DDBJ databases">
        <title>Whole genome sequence of Nocardioides sp. GBK3QG-3.</title>
        <authorList>
            <person name="Tuo L."/>
        </authorList>
    </citation>
    <scope>NUCLEOTIDE SEQUENCE [LARGE SCALE GENOMIC DNA]</scope>
    <source>
        <strain evidence="10 11">GBK3QG-3</strain>
    </source>
</reference>
<evidence type="ECO:0000313" key="10">
    <source>
        <dbReference type="EMBL" id="MBZ5740587.1"/>
    </source>
</evidence>
<comment type="cofactor">
    <cofactor evidence="2">
        <name>thiamine diphosphate</name>
        <dbReference type="ChEBI" id="CHEBI:58937"/>
    </cofactor>
</comment>
<dbReference type="InterPro" id="IPR000399">
    <property type="entry name" value="TPP-bd_CS"/>
</dbReference>
<evidence type="ECO:0000256" key="2">
    <source>
        <dbReference type="ARBA" id="ARBA00001964"/>
    </source>
</evidence>
<dbReference type="Proteomes" id="UP000780875">
    <property type="component" value="Unassembled WGS sequence"/>
</dbReference>
<organism evidence="10 11">
    <name type="scientific">Nocardioides mangrovi</name>
    <dbReference type="NCBI Taxonomy" id="2874580"/>
    <lineage>
        <taxon>Bacteria</taxon>
        <taxon>Bacillati</taxon>
        <taxon>Actinomycetota</taxon>
        <taxon>Actinomycetes</taxon>
        <taxon>Propionibacteriales</taxon>
        <taxon>Nocardioidaceae</taxon>
        <taxon>Nocardioides</taxon>
    </lineage>
</organism>
<evidence type="ECO:0000259" key="8">
    <source>
        <dbReference type="Pfam" id="PF02775"/>
    </source>
</evidence>
<sequence>MPDQTADPTELSGHAGELAVAVARAHGVETMFTLSGAHVFPLYDGAVKVAESERPVRLLDVRHEQTAAFAAEATGKLTRVPGLAVLTAGPGVTNGISAVAQAQFAGSPLVVVGGRAPQNRWGTGALQEIDQPPLLAPVTKLARTIPTAGDVLEGVHEAFVTAGSPHRGPVFVDVPMDELFNAASGPLPDVTRVRGAVPDPEALSEVAELLADASRPVLILGTDVWADHAEEAALRLVEAAGIPTITNGMGRGVVPGGHPLLVTKARGHALKGADLVVVVGTPLDFRLGYGVFGDAQVVHVADSAEQVSTHAELAASIAGDLTSVFDGLLAELEQVVRRPDWSGWVSDLQAAVAAATERDAALLGAEADPVHPARIYGELLPRLADDAVVIGDGGDFVSFAGKFVEPKRPGGWLDPGPYGCLGAGLGAAIAARLARPSAQVVLLLGDGAAGFSLMDVDTLVRHGLPVVMVMGNNSAWGLEKGPMQMLYGYDVIADLAPRTAYDEVVKALGGAGETVTDPRQIGPALDRAFASGVPYLVNVITDVAATYPRTSFGV</sequence>
<keyword evidence="10" id="KW-0808">Transferase</keyword>
<name>A0ABS7UI82_9ACTN</name>
<dbReference type="CDD" id="cd02004">
    <property type="entry name" value="TPP_BZL_OCoD_HPCL"/>
    <property type="match status" value="1"/>
</dbReference>
<dbReference type="EMBL" id="JAIQZJ010000016">
    <property type="protein sequence ID" value="MBZ5740587.1"/>
    <property type="molecule type" value="Genomic_DNA"/>
</dbReference>
<dbReference type="RefSeq" id="WP_224124947.1">
    <property type="nucleotide sequence ID" value="NZ_JAIQZJ010000016.1"/>
</dbReference>
<evidence type="ECO:0000256" key="6">
    <source>
        <dbReference type="RuleBase" id="RU362132"/>
    </source>
</evidence>
<dbReference type="NCBIfam" id="NF004516">
    <property type="entry name" value="PRK05858.1"/>
    <property type="match status" value="1"/>
</dbReference>
<dbReference type="CDD" id="cd07035">
    <property type="entry name" value="TPP_PYR_POX_like"/>
    <property type="match status" value="1"/>
</dbReference>
<feature type="domain" description="Thiamine pyrophosphate enzyme TPP-binding" evidence="8">
    <location>
        <begin position="392"/>
        <end position="539"/>
    </location>
</feature>
<evidence type="ECO:0000256" key="5">
    <source>
        <dbReference type="ARBA" id="ARBA00023052"/>
    </source>
</evidence>
<dbReference type="InterPro" id="IPR029035">
    <property type="entry name" value="DHS-like_NAD/FAD-binding_dom"/>
</dbReference>
<dbReference type="PROSITE" id="PS00187">
    <property type="entry name" value="TPP_ENZYMES"/>
    <property type="match status" value="1"/>
</dbReference>
<dbReference type="InterPro" id="IPR011766">
    <property type="entry name" value="TPP_enzyme_TPP-bd"/>
</dbReference>
<evidence type="ECO:0000313" key="11">
    <source>
        <dbReference type="Proteomes" id="UP000780875"/>
    </source>
</evidence>
<protein>
    <submittedName>
        <fullName evidence="10">Acetolactate synthase</fullName>
        <ecNumber evidence="10">2.2.1.6</ecNumber>
    </submittedName>
</protein>
<proteinExistence type="inferred from homology"/>
<dbReference type="PANTHER" id="PTHR18968">
    <property type="entry name" value="THIAMINE PYROPHOSPHATE ENZYMES"/>
    <property type="match status" value="1"/>
</dbReference>
<dbReference type="EC" id="2.2.1.6" evidence="10"/>
<keyword evidence="11" id="KW-1185">Reference proteome</keyword>
<dbReference type="InterPro" id="IPR045229">
    <property type="entry name" value="TPP_enz"/>
</dbReference>
<dbReference type="Gene3D" id="3.40.50.1220">
    <property type="entry name" value="TPP-binding domain"/>
    <property type="match status" value="1"/>
</dbReference>
<dbReference type="InterPro" id="IPR029061">
    <property type="entry name" value="THDP-binding"/>
</dbReference>
<dbReference type="PANTHER" id="PTHR18968:SF166">
    <property type="entry name" value="2-HYDROXYACYL-COA LYASE 2"/>
    <property type="match status" value="1"/>
</dbReference>
<dbReference type="SUPFAM" id="SSF52467">
    <property type="entry name" value="DHS-like NAD/FAD-binding domain"/>
    <property type="match status" value="1"/>
</dbReference>
<comment type="caution">
    <text evidence="10">The sequence shown here is derived from an EMBL/GenBank/DDBJ whole genome shotgun (WGS) entry which is preliminary data.</text>
</comment>
<dbReference type="GO" id="GO:0003984">
    <property type="term" value="F:acetolactate synthase activity"/>
    <property type="evidence" value="ECO:0007669"/>
    <property type="project" value="UniProtKB-EC"/>
</dbReference>
<keyword evidence="5 6" id="KW-0786">Thiamine pyrophosphate</keyword>
<dbReference type="Pfam" id="PF00205">
    <property type="entry name" value="TPP_enzyme_M"/>
    <property type="match status" value="1"/>
</dbReference>
<dbReference type="Gene3D" id="3.40.50.970">
    <property type="match status" value="2"/>
</dbReference>
<feature type="domain" description="Thiamine pyrophosphate enzyme central" evidence="7">
    <location>
        <begin position="204"/>
        <end position="326"/>
    </location>
</feature>
<keyword evidence="4" id="KW-0479">Metal-binding</keyword>
<comment type="cofactor">
    <cofactor evidence="1">
        <name>Mg(2+)</name>
        <dbReference type="ChEBI" id="CHEBI:18420"/>
    </cofactor>
</comment>
<gene>
    <name evidence="10" type="ORF">K8U61_20620</name>
</gene>
<dbReference type="Pfam" id="PF02775">
    <property type="entry name" value="TPP_enzyme_C"/>
    <property type="match status" value="1"/>
</dbReference>
<evidence type="ECO:0000256" key="3">
    <source>
        <dbReference type="ARBA" id="ARBA00007812"/>
    </source>
</evidence>
<accession>A0ABS7UI82</accession>
<dbReference type="Pfam" id="PF02776">
    <property type="entry name" value="TPP_enzyme_N"/>
    <property type="match status" value="1"/>
</dbReference>
<evidence type="ECO:0000256" key="1">
    <source>
        <dbReference type="ARBA" id="ARBA00001946"/>
    </source>
</evidence>
<dbReference type="InterPro" id="IPR012000">
    <property type="entry name" value="Thiamin_PyroP_enz_cen_dom"/>
</dbReference>